<dbReference type="PANTHER" id="PTHR43790:SF3">
    <property type="entry name" value="D-ALLOSE IMPORT ATP-BINDING PROTEIN ALSA-RELATED"/>
    <property type="match status" value="1"/>
</dbReference>
<comment type="caution">
    <text evidence="12">The sequence shown here is derived from an EMBL/GenBank/DDBJ whole genome shotgun (WGS) entry which is preliminary data.</text>
</comment>
<dbReference type="GO" id="GO:0005886">
    <property type="term" value="C:plasma membrane"/>
    <property type="evidence" value="ECO:0007669"/>
    <property type="project" value="UniProtKB-SubCell"/>
</dbReference>
<evidence type="ECO:0000256" key="10">
    <source>
        <dbReference type="ARBA" id="ARBA00023136"/>
    </source>
</evidence>
<dbReference type="PANTHER" id="PTHR43790">
    <property type="entry name" value="CARBOHYDRATE TRANSPORT ATP-BINDING PROTEIN MG119-RELATED"/>
    <property type="match status" value="1"/>
</dbReference>
<dbReference type="CDD" id="cd03215">
    <property type="entry name" value="ABC_Carb_Monos_II"/>
    <property type="match status" value="1"/>
</dbReference>
<evidence type="ECO:0000256" key="7">
    <source>
        <dbReference type="ARBA" id="ARBA00022741"/>
    </source>
</evidence>
<evidence type="ECO:0000256" key="2">
    <source>
        <dbReference type="ARBA" id="ARBA00004533"/>
    </source>
</evidence>
<dbReference type="SMART" id="SM00382">
    <property type="entry name" value="AAA"/>
    <property type="match status" value="2"/>
</dbReference>
<feature type="domain" description="ABC transporter" evidence="11">
    <location>
        <begin position="255"/>
        <end position="497"/>
    </location>
</feature>
<comment type="subcellular location">
    <subcellularLocation>
        <location evidence="2">Cell inner membrane</location>
    </subcellularLocation>
    <subcellularLocation>
        <location evidence="1">Cell membrane</location>
        <topology evidence="1">Peripheral membrane protein</topology>
    </subcellularLocation>
</comment>
<keyword evidence="10" id="KW-0472">Membrane</keyword>
<dbReference type="AlphaFoldDB" id="A0A5C8DVT7"/>
<keyword evidence="3" id="KW-0813">Transport</keyword>
<dbReference type="InterPro" id="IPR050107">
    <property type="entry name" value="ABC_carbohydrate_import_ATPase"/>
</dbReference>
<dbReference type="FunFam" id="3.40.50.300:FF:000126">
    <property type="entry name" value="Galactose/methyl galactoside import ATP-binding protein MglA"/>
    <property type="match status" value="1"/>
</dbReference>
<keyword evidence="6" id="KW-0677">Repeat</keyword>
<dbReference type="RefSeq" id="WP_147737565.1">
    <property type="nucleotide sequence ID" value="NZ_SAXX01000025.1"/>
</dbReference>
<keyword evidence="4" id="KW-1003">Cell membrane</keyword>
<evidence type="ECO:0000256" key="3">
    <source>
        <dbReference type="ARBA" id="ARBA00022448"/>
    </source>
</evidence>
<evidence type="ECO:0000256" key="1">
    <source>
        <dbReference type="ARBA" id="ARBA00004202"/>
    </source>
</evidence>
<dbReference type="GO" id="GO:0016887">
    <property type="term" value="F:ATP hydrolysis activity"/>
    <property type="evidence" value="ECO:0007669"/>
    <property type="project" value="InterPro"/>
</dbReference>
<keyword evidence="5" id="KW-0762">Sugar transport</keyword>
<evidence type="ECO:0000313" key="12">
    <source>
        <dbReference type="EMBL" id="TXJ29949.1"/>
    </source>
</evidence>
<dbReference type="PROSITE" id="PS50893">
    <property type="entry name" value="ABC_TRANSPORTER_2"/>
    <property type="match status" value="2"/>
</dbReference>
<dbReference type="Proteomes" id="UP000324707">
    <property type="component" value="Unassembled WGS sequence"/>
</dbReference>
<dbReference type="GO" id="GO:0015749">
    <property type="term" value="P:monosaccharide transmembrane transport"/>
    <property type="evidence" value="ECO:0007669"/>
    <property type="project" value="UniProtKB-ARBA"/>
</dbReference>
<evidence type="ECO:0000256" key="5">
    <source>
        <dbReference type="ARBA" id="ARBA00022597"/>
    </source>
</evidence>
<dbReference type="CDD" id="cd03216">
    <property type="entry name" value="ABC_Carb_Monos_I"/>
    <property type="match status" value="1"/>
</dbReference>
<evidence type="ECO:0000256" key="8">
    <source>
        <dbReference type="ARBA" id="ARBA00022840"/>
    </source>
</evidence>
<keyword evidence="8 12" id="KW-0067">ATP-binding</keyword>
<keyword evidence="9" id="KW-1278">Translocase</keyword>
<dbReference type="Gene3D" id="3.40.50.300">
    <property type="entry name" value="P-loop containing nucleotide triphosphate hydrolases"/>
    <property type="match status" value="2"/>
</dbReference>
<dbReference type="SUPFAM" id="SSF52540">
    <property type="entry name" value="P-loop containing nucleoside triphosphate hydrolases"/>
    <property type="match status" value="2"/>
</dbReference>
<dbReference type="InterPro" id="IPR003439">
    <property type="entry name" value="ABC_transporter-like_ATP-bd"/>
</dbReference>
<dbReference type="Pfam" id="PF00005">
    <property type="entry name" value="ABC_tran"/>
    <property type="match status" value="2"/>
</dbReference>
<dbReference type="InterPro" id="IPR003593">
    <property type="entry name" value="AAA+_ATPase"/>
</dbReference>
<evidence type="ECO:0000256" key="6">
    <source>
        <dbReference type="ARBA" id="ARBA00022737"/>
    </source>
</evidence>
<accession>A0A5C8DVT7</accession>
<feature type="domain" description="ABC transporter" evidence="11">
    <location>
        <begin position="4"/>
        <end position="240"/>
    </location>
</feature>
<organism evidence="12 13">
    <name type="scientific">Brachyspira aalborgi</name>
    <dbReference type="NCBI Taxonomy" id="29522"/>
    <lineage>
        <taxon>Bacteria</taxon>
        <taxon>Pseudomonadati</taxon>
        <taxon>Spirochaetota</taxon>
        <taxon>Spirochaetia</taxon>
        <taxon>Brachyspirales</taxon>
        <taxon>Brachyspiraceae</taxon>
        <taxon>Brachyspira</taxon>
    </lineage>
</organism>
<dbReference type="InterPro" id="IPR027417">
    <property type="entry name" value="P-loop_NTPase"/>
</dbReference>
<dbReference type="FunFam" id="3.40.50.300:FF:000127">
    <property type="entry name" value="Ribose import ATP-binding protein RbsA"/>
    <property type="match status" value="1"/>
</dbReference>
<keyword evidence="7" id="KW-0547">Nucleotide-binding</keyword>
<gene>
    <name evidence="12" type="ORF">EPJ69_11980</name>
</gene>
<evidence type="ECO:0000256" key="9">
    <source>
        <dbReference type="ARBA" id="ARBA00022967"/>
    </source>
</evidence>
<dbReference type="EMBL" id="SAXX01000025">
    <property type="protein sequence ID" value="TXJ29949.1"/>
    <property type="molecule type" value="Genomic_DNA"/>
</dbReference>
<dbReference type="GO" id="GO:0005524">
    <property type="term" value="F:ATP binding"/>
    <property type="evidence" value="ECO:0007669"/>
    <property type="project" value="UniProtKB-KW"/>
</dbReference>
<evidence type="ECO:0000256" key="4">
    <source>
        <dbReference type="ARBA" id="ARBA00022475"/>
    </source>
</evidence>
<reference evidence="12 13" key="1">
    <citation type="journal article" date="1992" name="Lakartidningen">
        <title>[Penicillin V and not amoxicillin is the first choice preparation in acute otitis].</title>
        <authorList>
            <person name="Kamme C."/>
            <person name="Lundgren K."/>
            <person name="Prellner K."/>
        </authorList>
    </citation>
    <scope>NUCLEOTIDE SEQUENCE [LARGE SCALE GENOMIC DNA]</scope>
    <source>
        <strain evidence="12 13">PC5538III-lc</strain>
    </source>
</reference>
<evidence type="ECO:0000313" key="13">
    <source>
        <dbReference type="Proteomes" id="UP000324707"/>
    </source>
</evidence>
<evidence type="ECO:0000259" key="11">
    <source>
        <dbReference type="PROSITE" id="PS50893"/>
    </source>
</evidence>
<name>A0A5C8DVT7_9SPIR</name>
<proteinExistence type="predicted"/>
<sequence length="497" mass="55684">MNRLKAINICKKFPGVVALDNASLEVESGEVLALLGENGAGKSTISKIISGVYTADSGDIFIDNNKVQISSVVDAEKNGISIIHQEIMLIPEMKIFENIFLGREIKKKNGLANDKEMINKTKNFLEKFEFDISPNTKISKLSIAQQQMIEIIKAVSFNSNIIFMDEPTSSLTDKEVEYLFKIIMDLKEQNVSIIYISHKLEELFAISDRITVMRDGGTVGTVNTLETNKDELISMMVGRTLVNYYKRTFNDSESIRKEKVLEVRNLCGKPYLKDINFSLYKGEILGFAGLVGAGRSELMKIIFGIDKKEKGEIYIDDNLVSINTVDDAIKYRIALLPENRKEEGLILENKVGYNITLCILNEFIKFIKVNKIKENSIISKYISRLSIKTSSSEQSVKYLSGGNQQKIVFAKWLATSPKVLILDEPTRGIDVGAKSEIYEIMDQLVSNGVSIILISSELPEVIGMSDRIAVMHDGVITGIIERNEFSQEKIMHLATSE</sequence>
<dbReference type="InterPro" id="IPR017871">
    <property type="entry name" value="ABC_transporter-like_CS"/>
</dbReference>
<protein>
    <submittedName>
        <fullName evidence="12">Sugar ABC transporter ATP-binding protein</fullName>
    </submittedName>
</protein>
<dbReference type="PROSITE" id="PS00211">
    <property type="entry name" value="ABC_TRANSPORTER_1"/>
    <property type="match status" value="1"/>
</dbReference>